<dbReference type="EMBL" id="JACXVP010000002">
    <property type="protein sequence ID" value="KAG5620358.1"/>
    <property type="molecule type" value="Genomic_DNA"/>
</dbReference>
<organism evidence="1 2">
    <name type="scientific">Solanum commersonii</name>
    <name type="common">Commerson's wild potato</name>
    <name type="synonym">Commerson's nightshade</name>
    <dbReference type="NCBI Taxonomy" id="4109"/>
    <lineage>
        <taxon>Eukaryota</taxon>
        <taxon>Viridiplantae</taxon>
        <taxon>Streptophyta</taxon>
        <taxon>Embryophyta</taxon>
        <taxon>Tracheophyta</taxon>
        <taxon>Spermatophyta</taxon>
        <taxon>Magnoliopsida</taxon>
        <taxon>eudicotyledons</taxon>
        <taxon>Gunneridae</taxon>
        <taxon>Pentapetalae</taxon>
        <taxon>asterids</taxon>
        <taxon>lamiids</taxon>
        <taxon>Solanales</taxon>
        <taxon>Solanaceae</taxon>
        <taxon>Solanoideae</taxon>
        <taxon>Solaneae</taxon>
        <taxon>Solanum</taxon>
    </lineage>
</organism>
<accession>A0A9J6A6S9</accession>
<keyword evidence="2" id="KW-1185">Reference proteome</keyword>
<proteinExistence type="predicted"/>
<name>A0A9J6A6S9_SOLCO</name>
<protein>
    <submittedName>
        <fullName evidence="1">Uncharacterized protein</fullName>
    </submittedName>
</protein>
<dbReference type="AlphaFoldDB" id="A0A9J6A6S9"/>
<sequence length="119" mass="13799">MEVEYDLIVQEQGYSQCNNYRGIKLLSHNMKVWERMRRGVSTTENQFGFMSKCSTTKPYISSRKEIDVKTHTTKSLGVLWRCSKARGVLVSYIKGIKDMYDGAKTRVRMLEETRSTSKS</sequence>
<dbReference type="Proteomes" id="UP000824120">
    <property type="component" value="Chromosome 2"/>
</dbReference>
<gene>
    <name evidence="1" type="ORF">H5410_005576</name>
</gene>
<comment type="caution">
    <text evidence="1">The sequence shown here is derived from an EMBL/GenBank/DDBJ whole genome shotgun (WGS) entry which is preliminary data.</text>
</comment>
<evidence type="ECO:0000313" key="1">
    <source>
        <dbReference type="EMBL" id="KAG5620358.1"/>
    </source>
</evidence>
<reference evidence="1 2" key="1">
    <citation type="submission" date="2020-09" db="EMBL/GenBank/DDBJ databases">
        <title>De no assembly of potato wild relative species, Solanum commersonii.</title>
        <authorList>
            <person name="Cho K."/>
        </authorList>
    </citation>
    <scope>NUCLEOTIDE SEQUENCE [LARGE SCALE GENOMIC DNA]</scope>
    <source>
        <strain evidence="1">LZ3.2</strain>
        <tissue evidence="1">Leaf</tissue>
    </source>
</reference>
<evidence type="ECO:0000313" key="2">
    <source>
        <dbReference type="Proteomes" id="UP000824120"/>
    </source>
</evidence>
<dbReference type="OrthoDB" id="1706699at2759"/>